<sequence>MSRVEWMTFSPARISAAEINNGTSQLYKLTVHCNDNESHRIERQIRSESQQNKLVLVRANTRQLEHSNLVCVTVFIKCAAELRAALVKLVQHLGFEPVVRSIRWEKIERLQQMMLTN</sequence>
<dbReference type="Pfam" id="PF21770">
    <property type="entry name" value="MgtC_SapB_C"/>
    <property type="match status" value="1"/>
</dbReference>
<evidence type="ECO:0000313" key="2">
    <source>
        <dbReference type="EMBL" id="PRC95083.1"/>
    </source>
</evidence>
<evidence type="ECO:0000259" key="1">
    <source>
        <dbReference type="Pfam" id="PF21770"/>
    </source>
</evidence>
<dbReference type="Gene3D" id="3.30.70.260">
    <property type="match status" value="1"/>
</dbReference>
<name>A0A2S9H582_9BURK</name>
<keyword evidence="3" id="KW-1185">Reference proteome</keyword>
<dbReference type="InterPro" id="IPR048640">
    <property type="entry name" value="MgtC-like_C"/>
</dbReference>
<comment type="caution">
    <text evidence="2">The sequence shown here is derived from an EMBL/GenBank/DDBJ whole genome shotgun (WGS) entry which is preliminary data.</text>
</comment>
<dbReference type="AlphaFoldDB" id="A0A2S9H582"/>
<dbReference type="RefSeq" id="WP_105529982.1">
    <property type="nucleotide sequence ID" value="NZ_PUGF01000001.1"/>
</dbReference>
<dbReference type="Proteomes" id="UP000237839">
    <property type="component" value="Unassembled WGS sequence"/>
</dbReference>
<proteinExistence type="predicted"/>
<gene>
    <name evidence="2" type="ORF">S2091_0278</name>
</gene>
<reference evidence="2 3" key="1">
    <citation type="submission" date="2018-02" db="EMBL/GenBank/DDBJ databases">
        <title>Solimicrobium silvestre gen. nov., sp. nov., isolated from alpine forest soil.</title>
        <authorList>
            <person name="Margesin R."/>
            <person name="Albuquerque L."/>
            <person name="Zhang D.-C."/>
            <person name="Froufe H.J.C."/>
            <person name="Severino R."/>
            <person name="Roxo I."/>
            <person name="Egas C."/>
            <person name="Da Costa M.S."/>
        </authorList>
    </citation>
    <scope>NUCLEOTIDE SEQUENCE [LARGE SCALE GENOMIC DNA]</scope>
    <source>
        <strain evidence="2 3">S20-91</strain>
    </source>
</reference>
<dbReference type="OrthoDB" id="8969354at2"/>
<evidence type="ECO:0000313" key="3">
    <source>
        <dbReference type="Proteomes" id="UP000237839"/>
    </source>
</evidence>
<accession>A0A2S9H582</accession>
<feature type="domain" description="MgtC-like C-terminal" evidence="1">
    <location>
        <begin position="27"/>
        <end position="104"/>
    </location>
</feature>
<dbReference type="EMBL" id="PUGF01000001">
    <property type="protein sequence ID" value="PRC95083.1"/>
    <property type="molecule type" value="Genomic_DNA"/>
</dbReference>
<protein>
    <recommendedName>
        <fullName evidence="1">MgtC-like C-terminal domain-containing protein</fullName>
    </recommendedName>
</protein>
<organism evidence="2 3">
    <name type="scientific">Solimicrobium silvestre</name>
    <dbReference type="NCBI Taxonomy" id="2099400"/>
    <lineage>
        <taxon>Bacteria</taxon>
        <taxon>Pseudomonadati</taxon>
        <taxon>Pseudomonadota</taxon>
        <taxon>Betaproteobacteria</taxon>
        <taxon>Burkholderiales</taxon>
        <taxon>Oxalobacteraceae</taxon>
        <taxon>Solimicrobium</taxon>
    </lineage>
</organism>